<keyword evidence="1" id="KW-0472">Membrane</keyword>
<dbReference type="EMBL" id="DF974517">
    <property type="protein sequence ID" value="GAU49104.1"/>
    <property type="molecule type" value="Genomic_DNA"/>
</dbReference>
<reference evidence="3" key="1">
    <citation type="journal article" date="2017" name="Front. Plant Sci.">
        <title>Climate Clever Clovers: New Paradigm to Reduce the Environmental Footprint of Ruminants by Breeding Low Methanogenic Forages Utilizing Haplotype Variation.</title>
        <authorList>
            <person name="Kaur P."/>
            <person name="Appels R."/>
            <person name="Bayer P.E."/>
            <person name="Keeble-Gagnere G."/>
            <person name="Wang J."/>
            <person name="Hirakawa H."/>
            <person name="Shirasawa K."/>
            <person name="Vercoe P."/>
            <person name="Stefanova K."/>
            <person name="Durmic Z."/>
            <person name="Nichols P."/>
            <person name="Revell C."/>
            <person name="Isobe S.N."/>
            <person name="Edwards D."/>
            <person name="Erskine W."/>
        </authorList>
    </citation>
    <scope>NUCLEOTIDE SEQUENCE [LARGE SCALE GENOMIC DNA]</scope>
    <source>
        <strain evidence="3">cv. Daliak</strain>
    </source>
</reference>
<feature type="transmembrane region" description="Helical" evidence="1">
    <location>
        <begin position="62"/>
        <end position="79"/>
    </location>
</feature>
<gene>
    <name evidence="2" type="ORF">TSUD_13450</name>
</gene>
<keyword evidence="1" id="KW-0812">Transmembrane</keyword>
<dbReference type="AlphaFoldDB" id="A0A2Z6NY34"/>
<protein>
    <submittedName>
        <fullName evidence="2">Uncharacterized protein</fullName>
    </submittedName>
</protein>
<evidence type="ECO:0000313" key="2">
    <source>
        <dbReference type="EMBL" id="GAU49104.1"/>
    </source>
</evidence>
<accession>A0A2Z6NY34</accession>
<proteinExistence type="predicted"/>
<keyword evidence="1" id="KW-1133">Transmembrane helix</keyword>
<sequence>MGRSSKAEENMDLWLPCLEVMHWHILLCLVAAHLLGVLTVFTNIASIKTTTAHSKGREYQEPLIVLMSFFVQYACYPSLTLKKPSYCTALYE</sequence>
<evidence type="ECO:0000313" key="3">
    <source>
        <dbReference type="Proteomes" id="UP000242715"/>
    </source>
</evidence>
<dbReference type="Proteomes" id="UP000242715">
    <property type="component" value="Unassembled WGS sequence"/>
</dbReference>
<evidence type="ECO:0000256" key="1">
    <source>
        <dbReference type="SAM" id="Phobius"/>
    </source>
</evidence>
<organism evidence="2 3">
    <name type="scientific">Trifolium subterraneum</name>
    <name type="common">Subterranean clover</name>
    <dbReference type="NCBI Taxonomy" id="3900"/>
    <lineage>
        <taxon>Eukaryota</taxon>
        <taxon>Viridiplantae</taxon>
        <taxon>Streptophyta</taxon>
        <taxon>Embryophyta</taxon>
        <taxon>Tracheophyta</taxon>
        <taxon>Spermatophyta</taxon>
        <taxon>Magnoliopsida</taxon>
        <taxon>eudicotyledons</taxon>
        <taxon>Gunneridae</taxon>
        <taxon>Pentapetalae</taxon>
        <taxon>rosids</taxon>
        <taxon>fabids</taxon>
        <taxon>Fabales</taxon>
        <taxon>Fabaceae</taxon>
        <taxon>Papilionoideae</taxon>
        <taxon>50 kb inversion clade</taxon>
        <taxon>NPAAA clade</taxon>
        <taxon>Hologalegina</taxon>
        <taxon>IRL clade</taxon>
        <taxon>Trifolieae</taxon>
        <taxon>Trifolium</taxon>
    </lineage>
</organism>
<keyword evidence="3" id="KW-1185">Reference proteome</keyword>
<name>A0A2Z6NY34_TRISU</name>
<feature type="transmembrane region" description="Helical" evidence="1">
    <location>
        <begin position="20"/>
        <end position="41"/>
    </location>
</feature>